<dbReference type="GO" id="GO:0003700">
    <property type="term" value="F:DNA-binding transcription factor activity"/>
    <property type="evidence" value="ECO:0007669"/>
    <property type="project" value="InterPro"/>
</dbReference>
<comment type="catalytic activity">
    <reaction evidence="5">
        <text>L-glutamate 5-semialdehyde + NAD(+) + H2O = L-glutamate + NADH + 2 H(+)</text>
        <dbReference type="Rhea" id="RHEA:30235"/>
        <dbReference type="ChEBI" id="CHEBI:15377"/>
        <dbReference type="ChEBI" id="CHEBI:15378"/>
        <dbReference type="ChEBI" id="CHEBI:29985"/>
        <dbReference type="ChEBI" id="CHEBI:57540"/>
        <dbReference type="ChEBI" id="CHEBI:57945"/>
        <dbReference type="ChEBI" id="CHEBI:58066"/>
        <dbReference type="EC" id="1.2.1.88"/>
    </reaction>
</comment>
<comment type="caution">
    <text evidence="11">The sequence shown here is derived from an EMBL/GenBank/DDBJ whole genome shotgun (WGS) entry which is preliminary data.</text>
</comment>
<feature type="domain" description="Aldehyde dehydrogenase" evidence="9">
    <location>
        <begin position="530"/>
        <end position="966"/>
    </location>
</feature>
<organism evidence="11 12">
    <name type="scientific">Luteolibacter yonseiensis</name>
    <dbReference type="NCBI Taxonomy" id="1144680"/>
    <lineage>
        <taxon>Bacteria</taxon>
        <taxon>Pseudomonadati</taxon>
        <taxon>Verrucomicrobiota</taxon>
        <taxon>Verrucomicrobiia</taxon>
        <taxon>Verrucomicrobiales</taxon>
        <taxon>Verrucomicrobiaceae</taxon>
        <taxon>Luteolibacter</taxon>
    </lineage>
</organism>
<reference evidence="11" key="1">
    <citation type="submission" date="2021-01" db="EMBL/GenBank/DDBJ databases">
        <title>Modified the classification status of verrucomicrobia.</title>
        <authorList>
            <person name="Feng X."/>
        </authorList>
    </citation>
    <scope>NUCLEOTIDE SEQUENCE</scope>
    <source>
        <strain evidence="11">JCM 18052</strain>
    </source>
</reference>
<keyword evidence="12" id="KW-1185">Reference proteome</keyword>
<evidence type="ECO:0000256" key="3">
    <source>
        <dbReference type="ARBA" id="ARBA00023002"/>
    </source>
</evidence>
<evidence type="ECO:0000259" key="9">
    <source>
        <dbReference type="Pfam" id="PF00171"/>
    </source>
</evidence>
<dbReference type="RefSeq" id="WP_200350243.1">
    <property type="nucleotide sequence ID" value="NZ_BAABHZ010000012.1"/>
</dbReference>
<dbReference type="InterPro" id="IPR050485">
    <property type="entry name" value="Proline_metab_enzyme"/>
</dbReference>
<dbReference type="InterPro" id="IPR016162">
    <property type="entry name" value="Ald_DH_N"/>
</dbReference>
<evidence type="ECO:0000256" key="7">
    <source>
        <dbReference type="PROSITE-ProRule" id="PRU10007"/>
    </source>
</evidence>
<dbReference type="Pfam" id="PF01619">
    <property type="entry name" value="Pro_dh"/>
    <property type="match status" value="1"/>
</dbReference>
<dbReference type="AlphaFoldDB" id="A0A934R1X2"/>
<accession>A0A934R1X2</accession>
<dbReference type="InterPro" id="IPR016160">
    <property type="entry name" value="Ald_DH_CS_CYS"/>
</dbReference>
<evidence type="ECO:0000313" key="12">
    <source>
        <dbReference type="Proteomes" id="UP000600139"/>
    </source>
</evidence>
<name>A0A934R1X2_9BACT</name>
<evidence type="ECO:0000256" key="8">
    <source>
        <dbReference type="RuleBase" id="RU003345"/>
    </source>
</evidence>
<evidence type="ECO:0000256" key="6">
    <source>
        <dbReference type="PIRSR" id="PIRSR000197-1"/>
    </source>
</evidence>
<dbReference type="GO" id="GO:0004657">
    <property type="term" value="F:proline dehydrogenase activity"/>
    <property type="evidence" value="ECO:0007669"/>
    <property type="project" value="InterPro"/>
</dbReference>
<dbReference type="Pfam" id="PF00171">
    <property type="entry name" value="Aldedh"/>
    <property type="match status" value="1"/>
</dbReference>
<protein>
    <recommendedName>
        <fullName evidence="2">L-glutamate gamma-semialdehyde dehydrogenase</fullName>
        <ecNumber evidence="2">1.2.1.88</ecNumber>
    </recommendedName>
</protein>
<dbReference type="InterPro" id="IPR029041">
    <property type="entry name" value="FAD-linked_oxidoreductase-like"/>
</dbReference>
<comment type="pathway">
    <text evidence="1">Amino-acid degradation; L-proline degradation into L-glutamate; L-glutamate from L-proline: step 2/2.</text>
</comment>
<dbReference type="GO" id="GO:0003842">
    <property type="term" value="F:L-glutamate gamma-semialdehyde dehydrogenase activity"/>
    <property type="evidence" value="ECO:0007669"/>
    <property type="project" value="UniProtKB-EC"/>
</dbReference>
<keyword evidence="4" id="KW-0520">NAD</keyword>
<dbReference type="SUPFAM" id="SSF53720">
    <property type="entry name" value="ALDH-like"/>
    <property type="match status" value="1"/>
</dbReference>
<dbReference type="EC" id="1.2.1.88" evidence="2"/>
<dbReference type="SUPFAM" id="SSF51730">
    <property type="entry name" value="FAD-linked oxidoreductase"/>
    <property type="match status" value="1"/>
</dbReference>
<feature type="active site" evidence="6 7">
    <location>
        <position position="746"/>
    </location>
</feature>
<evidence type="ECO:0000256" key="5">
    <source>
        <dbReference type="ARBA" id="ARBA00048142"/>
    </source>
</evidence>
<keyword evidence="3 8" id="KW-0560">Oxidoreductase</keyword>
<dbReference type="InterPro" id="IPR029510">
    <property type="entry name" value="Ald_DH_CS_GLU"/>
</dbReference>
<evidence type="ECO:0000256" key="2">
    <source>
        <dbReference type="ARBA" id="ARBA00012884"/>
    </source>
</evidence>
<dbReference type="GO" id="GO:0010133">
    <property type="term" value="P:L-proline catabolic process to L-glutamate"/>
    <property type="evidence" value="ECO:0007669"/>
    <property type="project" value="InterPro"/>
</dbReference>
<evidence type="ECO:0000259" key="10">
    <source>
        <dbReference type="Pfam" id="PF01619"/>
    </source>
</evidence>
<dbReference type="InterPro" id="IPR025703">
    <property type="entry name" value="Bifunct_PutA"/>
</dbReference>
<dbReference type="PIRSF" id="PIRSF000197">
    <property type="entry name" value="Bifunct_PutA"/>
    <property type="match status" value="1"/>
</dbReference>
<dbReference type="InterPro" id="IPR015590">
    <property type="entry name" value="Aldehyde_DH_dom"/>
</dbReference>
<evidence type="ECO:0000256" key="4">
    <source>
        <dbReference type="ARBA" id="ARBA00023027"/>
    </source>
</evidence>
<dbReference type="EMBL" id="JAENIK010000008">
    <property type="protein sequence ID" value="MBK1815277.1"/>
    <property type="molecule type" value="Genomic_DNA"/>
</dbReference>
<proteinExistence type="inferred from homology"/>
<evidence type="ECO:0000256" key="1">
    <source>
        <dbReference type="ARBA" id="ARBA00004786"/>
    </source>
</evidence>
<comment type="similarity">
    <text evidence="8">Belongs to the aldehyde dehydrogenase family.</text>
</comment>
<dbReference type="PROSITE" id="PS00687">
    <property type="entry name" value="ALDEHYDE_DEHYDR_GLU"/>
    <property type="match status" value="1"/>
</dbReference>
<dbReference type="PROSITE" id="PS00070">
    <property type="entry name" value="ALDEHYDE_DEHYDR_CYS"/>
    <property type="match status" value="1"/>
</dbReference>
<feature type="active site" evidence="6">
    <location>
        <position position="780"/>
    </location>
</feature>
<feature type="domain" description="Proline dehydrogenase" evidence="10">
    <location>
        <begin position="135"/>
        <end position="427"/>
    </location>
</feature>
<sequence length="1166" mass="127753">MTPVSIPSDQDLPEAAITLAAELLEKATRSQRWSEKSQARQMARLMNDMEGKAFTFAMADQVFRAPTASREAKRFRDLIEEYGEPAYLPLAARIAMRMGAIASVVVPEVVMPLVAGKMRSESAAVILPAEEDKLRKHLAARRKAGMRMNLNQLGEAVLGEEEAGRRLAANLARLGEPDIDYISVKISAIFSQIHLVAWQETLAEIKHRLRLLYRAAMANPKPKFVNLDMEEYRDLRLTCDAFREVLDEEEFKNHEAGIVLQAYLPDAWPVQRELNGWARRRVDSGGAGIKIRIVKGANLAMEKVDAEIHDWPLAPYGTKAEVDANFKRMLHEGCRPENARVVRLGVASHNLFDIAYGLLLRKREGVEARVEFEMLEGMANHQARVVRDAADGLLLYAPVVKREDFHSAIAYLVRRLDENTSPENFLHDLFGMEFGDGGWENQKSRFLTACDGIRSTSSGPRRVQDRNTEIRPVRPLDLPFHNEPDTDWSLPHNVSWIQSHVRSAGFGRPGVDAPFVPLQIAGGFVEGAARVPASDPSQPDVKIYEHALASREQIELALATAVAARSSWRQSGFEARAGLLAKAAAVLASRRGEAIAAMVADAGKSVMEADAEFSEAIDFADYYARSFSEEWFDGSSFEPLGTVLITPPWNFPFAIPCGGVLAALVAGNTVILKPAPETVLTAWVMVNALWDAGIPREVLQFVPCPDDETGRALVTDPRIGAVVLTGAYETARMFLGWKPGLRLFAETSGKNALIVTAAADSDLAIKDLVKSAFGHAGQKCSAASLAILEAEIYDDPAFLRQLKDAAESLRVGGTGHFGSIVTPVIREPGAELLKALTTLDEGEEWLLEPRMVDGNPCLWSPGIKLGVTPESWFRRTECFGPVLGLVRADDLNDAIRIQNDSDFALTGGIHSLDPAEVERWKERVEVGNAYINRPITGAIVQRQPFGGWKRSCFGPGAKAGGPNYAAQFGTWRNQGLPTRRLAASESIRELRECFVEAGADAGELAAAAESDAHWLAAEFLKDHDPSGLSCEANVFRYRPFGRVLVRASAEMDMTSLGRVLLAAVASGAEVDLSVPEDYPLSGWKRAFTREAEARLCDRMAIERYGVIRAPGASESLIEAAVAAGSRLVANAPVLNGRIEMLPYFREQAVSETLHRHGAVVVRGHGI</sequence>
<gene>
    <name evidence="11" type="ORF">JIN84_06615</name>
</gene>
<dbReference type="Gene3D" id="3.20.20.220">
    <property type="match status" value="1"/>
</dbReference>
<dbReference type="InterPro" id="IPR002872">
    <property type="entry name" value="Proline_DH_dom"/>
</dbReference>
<dbReference type="InterPro" id="IPR016163">
    <property type="entry name" value="Ald_DH_C"/>
</dbReference>
<dbReference type="GO" id="GO:0009898">
    <property type="term" value="C:cytoplasmic side of plasma membrane"/>
    <property type="evidence" value="ECO:0007669"/>
    <property type="project" value="TreeGrafter"/>
</dbReference>
<dbReference type="PANTHER" id="PTHR42862:SF1">
    <property type="entry name" value="DELTA-1-PYRROLINE-5-CARBOXYLATE DEHYDROGENASE 2, ISOFORM A-RELATED"/>
    <property type="match status" value="1"/>
</dbReference>
<dbReference type="Gene3D" id="3.40.309.10">
    <property type="entry name" value="Aldehyde Dehydrogenase, Chain A, domain 2"/>
    <property type="match status" value="1"/>
</dbReference>
<dbReference type="PANTHER" id="PTHR42862">
    <property type="entry name" value="DELTA-1-PYRROLINE-5-CARBOXYLATE DEHYDROGENASE 1, ISOFORM A-RELATED"/>
    <property type="match status" value="1"/>
</dbReference>
<dbReference type="Proteomes" id="UP000600139">
    <property type="component" value="Unassembled WGS sequence"/>
</dbReference>
<evidence type="ECO:0000313" key="11">
    <source>
        <dbReference type="EMBL" id="MBK1815277.1"/>
    </source>
</evidence>
<dbReference type="Gene3D" id="3.40.605.10">
    <property type="entry name" value="Aldehyde Dehydrogenase, Chain A, domain 1"/>
    <property type="match status" value="1"/>
</dbReference>
<dbReference type="InterPro" id="IPR016161">
    <property type="entry name" value="Ald_DH/histidinol_DH"/>
</dbReference>